<dbReference type="GeneID" id="70246903"/>
<dbReference type="GO" id="GO:0033754">
    <property type="term" value="F:indoleamine 2,3-dioxygenase activity"/>
    <property type="evidence" value="ECO:0007669"/>
    <property type="project" value="UniProtKB-EC"/>
</dbReference>
<dbReference type="InterPro" id="IPR037217">
    <property type="entry name" value="Trp/Indoleamine_2_3_dOase-like"/>
</dbReference>
<keyword evidence="4" id="KW-0560">Oxidoreductase</keyword>
<keyword evidence="2 4" id="KW-0479">Metal-binding</keyword>
<evidence type="ECO:0000256" key="3">
    <source>
        <dbReference type="ARBA" id="ARBA00023004"/>
    </source>
</evidence>
<keyword evidence="4" id="KW-0349">Heme</keyword>
<reference evidence="5" key="1">
    <citation type="submission" date="2021-12" db="EMBL/GenBank/DDBJ databases">
        <title>Convergent genome expansion in fungi linked to evolution of root-endophyte symbiosis.</title>
        <authorList>
            <consortium name="DOE Joint Genome Institute"/>
            <person name="Ke Y.-H."/>
            <person name="Bonito G."/>
            <person name="Liao H.-L."/>
            <person name="Looney B."/>
            <person name="Rojas-Flechas A."/>
            <person name="Nash J."/>
            <person name="Hameed K."/>
            <person name="Schadt C."/>
            <person name="Martin F."/>
            <person name="Crous P.W."/>
            <person name="Miettinen O."/>
            <person name="Magnuson J.K."/>
            <person name="Labbe J."/>
            <person name="Jacobson D."/>
            <person name="Doktycz M.J."/>
            <person name="Veneault-Fourrey C."/>
            <person name="Kuo A."/>
            <person name="Mondo S."/>
            <person name="Calhoun S."/>
            <person name="Riley R."/>
            <person name="Ohm R."/>
            <person name="LaButti K."/>
            <person name="Andreopoulos B."/>
            <person name="Pangilinan J."/>
            <person name="Nolan M."/>
            <person name="Tritt A."/>
            <person name="Clum A."/>
            <person name="Lipzen A."/>
            <person name="Daum C."/>
            <person name="Barry K."/>
            <person name="Grigoriev I.V."/>
            <person name="Vilgalys R."/>
        </authorList>
    </citation>
    <scope>NUCLEOTIDE SEQUENCE</scope>
    <source>
        <strain evidence="5">PMI_201</strain>
    </source>
</reference>
<dbReference type="GO" id="GO:0019441">
    <property type="term" value="P:L-tryptophan catabolic process to kynurenine"/>
    <property type="evidence" value="ECO:0007669"/>
    <property type="project" value="UniProtKB-UniRule"/>
</dbReference>
<gene>
    <name evidence="5" type="ORF">BGW36DRAFT_383005</name>
</gene>
<dbReference type="GO" id="GO:0046872">
    <property type="term" value="F:metal ion binding"/>
    <property type="evidence" value="ECO:0007669"/>
    <property type="project" value="UniProtKB-UniRule"/>
</dbReference>
<proteinExistence type="inferred from homology"/>
<dbReference type="GO" id="GO:0034354">
    <property type="term" value="P:'de novo' NAD+ biosynthetic process from L-tryptophan"/>
    <property type="evidence" value="ECO:0007669"/>
    <property type="project" value="TreeGrafter"/>
</dbReference>
<dbReference type="Pfam" id="PF01231">
    <property type="entry name" value="IDO"/>
    <property type="match status" value="1"/>
</dbReference>
<dbReference type="RefSeq" id="XP_046070745.1">
    <property type="nucleotide sequence ID" value="XM_046216616.1"/>
</dbReference>
<evidence type="ECO:0000313" key="5">
    <source>
        <dbReference type="EMBL" id="KAH8695603.1"/>
    </source>
</evidence>
<dbReference type="AlphaFoldDB" id="A0AAD4KPZ8"/>
<dbReference type="EC" id="1.13.11.52" evidence="4"/>
<dbReference type="GO" id="GO:0005737">
    <property type="term" value="C:cytoplasm"/>
    <property type="evidence" value="ECO:0007669"/>
    <property type="project" value="TreeGrafter"/>
</dbReference>
<dbReference type="PANTHER" id="PTHR28657:SF11">
    <property type="entry name" value="INDOLEAMINE 2,3-DIOXYGENASE"/>
    <property type="match status" value="1"/>
</dbReference>
<comment type="caution">
    <text evidence="5">The sequence shown here is derived from an EMBL/GenBank/DDBJ whole genome shotgun (WGS) entry which is preliminary data.</text>
</comment>
<keyword evidence="3 4" id="KW-0408">Iron</keyword>
<keyword evidence="6" id="KW-1185">Reference proteome</keyword>
<keyword evidence="4" id="KW-0223">Dioxygenase</keyword>
<comment type="function">
    <text evidence="4">Produces N-formyl-kynurenine through the oxidation of tryptophan.</text>
</comment>
<evidence type="ECO:0000256" key="2">
    <source>
        <dbReference type="ARBA" id="ARBA00022723"/>
    </source>
</evidence>
<dbReference type="SUPFAM" id="SSF140959">
    <property type="entry name" value="Indolic compounds 2,3-dioxygenase-like"/>
    <property type="match status" value="1"/>
</dbReference>
<comment type="similarity">
    <text evidence="1 4">Belongs to the indoleamine 2,3-dioxygenase family.</text>
</comment>
<sequence>MPEVIRSAEYHFGHIFPAMEKEGVPIYYHMVTAILSFEREDRRQSLKHLRSINEHIKPTLKIFFDSLVDSRISKKYWMRYVQGIQGWAAGNIVEGKYIEYDGLSGNQLLLLHCIDSFIGLEPYLPTENTLRYIPHLQRELSKSFSQHNFRRMAEKVNDTAIIAELDTIAKQLRLFRAAHRSRATPYLSVPAPERLIMTAGKSVLESDTVQNIKAAIDILDAMLLKRFQQTR</sequence>
<comment type="catalytic activity">
    <reaction evidence="4">
        <text>L-tryptophan + O2 = N-formyl-L-kynurenine</text>
        <dbReference type="Rhea" id="RHEA:24536"/>
        <dbReference type="ChEBI" id="CHEBI:15379"/>
        <dbReference type="ChEBI" id="CHEBI:57912"/>
        <dbReference type="ChEBI" id="CHEBI:58629"/>
    </reaction>
</comment>
<name>A0AAD4KPZ8_9EURO</name>
<evidence type="ECO:0000256" key="1">
    <source>
        <dbReference type="ARBA" id="ARBA00007119"/>
    </source>
</evidence>
<dbReference type="GO" id="GO:0020037">
    <property type="term" value="F:heme binding"/>
    <property type="evidence" value="ECO:0007669"/>
    <property type="project" value="UniProtKB-UniRule"/>
</dbReference>
<evidence type="ECO:0000256" key="4">
    <source>
        <dbReference type="RuleBase" id="RU369119"/>
    </source>
</evidence>
<dbReference type="Gene3D" id="1.20.58.480">
    <property type="match status" value="1"/>
</dbReference>
<dbReference type="EMBL" id="JAJTJA010000008">
    <property type="protein sequence ID" value="KAH8695603.1"/>
    <property type="molecule type" value="Genomic_DNA"/>
</dbReference>
<dbReference type="Proteomes" id="UP001201262">
    <property type="component" value="Unassembled WGS sequence"/>
</dbReference>
<dbReference type="PANTHER" id="PTHR28657">
    <property type="entry name" value="INDOLEAMINE 2,3-DIOXYGENASE"/>
    <property type="match status" value="1"/>
</dbReference>
<protein>
    <recommendedName>
        <fullName evidence="4">Indoleamine 2,3-dioxygenase</fullName>
        <ecNumber evidence="4">1.13.11.52</ecNumber>
    </recommendedName>
</protein>
<dbReference type="InterPro" id="IPR000898">
    <property type="entry name" value="Indolamine_dOase"/>
</dbReference>
<organism evidence="5 6">
    <name type="scientific">Talaromyces proteolyticus</name>
    <dbReference type="NCBI Taxonomy" id="1131652"/>
    <lineage>
        <taxon>Eukaryota</taxon>
        <taxon>Fungi</taxon>
        <taxon>Dikarya</taxon>
        <taxon>Ascomycota</taxon>
        <taxon>Pezizomycotina</taxon>
        <taxon>Eurotiomycetes</taxon>
        <taxon>Eurotiomycetidae</taxon>
        <taxon>Eurotiales</taxon>
        <taxon>Trichocomaceae</taxon>
        <taxon>Talaromyces</taxon>
        <taxon>Talaromyces sect. Bacilispori</taxon>
    </lineage>
</organism>
<accession>A0AAD4KPZ8</accession>
<evidence type="ECO:0000313" key="6">
    <source>
        <dbReference type="Proteomes" id="UP001201262"/>
    </source>
</evidence>